<dbReference type="PANTHER" id="PTHR30337">
    <property type="entry name" value="COMPONENT OF ATP-DEPENDENT DSDNA EXONUCLEASE"/>
    <property type="match status" value="1"/>
</dbReference>
<protein>
    <recommendedName>
        <fullName evidence="2">Calcineurin-like phosphoesterase domain-containing protein</fullName>
    </recommendedName>
</protein>
<gene>
    <name evidence="3" type="ORF">GSM42_11720</name>
</gene>
<dbReference type="RefSeq" id="WP_160801725.1">
    <property type="nucleotide sequence ID" value="NZ_WUUL01000007.1"/>
</dbReference>
<dbReference type="InterPro" id="IPR041796">
    <property type="entry name" value="Mre11_N"/>
</dbReference>
<evidence type="ECO:0000259" key="2">
    <source>
        <dbReference type="Pfam" id="PF00149"/>
    </source>
</evidence>
<dbReference type="InterPro" id="IPR050535">
    <property type="entry name" value="DNA_Repair-Maintenance_Comp"/>
</dbReference>
<keyword evidence="1" id="KW-0378">Hydrolase</keyword>
<reference evidence="3 4" key="1">
    <citation type="submission" date="2019-12" db="EMBL/GenBank/DDBJ databases">
        <title>Whole-genome analyses of novel actinobacteria.</title>
        <authorList>
            <person name="Sahin N."/>
            <person name="Saygin H."/>
        </authorList>
    </citation>
    <scope>NUCLEOTIDE SEQUENCE [LARGE SCALE GENOMIC DNA]</scope>
    <source>
        <strain evidence="3 4">KC615</strain>
    </source>
</reference>
<dbReference type="SUPFAM" id="SSF56300">
    <property type="entry name" value="Metallo-dependent phosphatases"/>
    <property type="match status" value="1"/>
</dbReference>
<keyword evidence="4" id="KW-1185">Reference proteome</keyword>
<dbReference type="InterPro" id="IPR004843">
    <property type="entry name" value="Calcineurin-like_PHP"/>
</dbReference>
<comment type="caution">
    <text evidence="3">The sequence shown here is derived from an EMBL/GenBank/DDBJ whole genome shotgun (WGS) entry which is preliminary data.</text>
</comment>
<dbReference type="AlphaFoldDB" id="A0A6I4VS09"/>
<evidence type="ECO:0000256" key="1">
    <source>
        <dbReference type="ARBA" id="ARBA00022801"/>
    </source>
</evidence>
<dbReference type="InterPro" id="IPR029052">
    <property type="entry name" value="Metallo-depent_PP-like"/>
</dbReference>
<dbReference type="Gene3D" id="3.60.21.10">
    <property type="match status" value="1"/>
</dbReference>
<dbReference type="GO" id="GO:0016787">
    <property type="term" value="F:hydrolase activity"/>
    <property type="evidence" value="ECO:0007669"/>
    <property type="project" value="UniProtKB-KW"/>
</dbReference>
<dbReference type="CDD" id="cd00840">
    <property type="entry name" value="MPP_Mre11_N"/>
    <property type="match status" value="1"/>
</dbReference>
<dbReference type="Pfam" id="PF00149">
    <property type="entry name" value="Metallophos"/>
    <property type="match status" value="1"/>
</dbReference>
<dbReference type="Proteomes" id="UP000430692">
    <property type="component" value="Unassembled WGS sequence"/>
</dbReference>
<feature type="domain" description="Calcineurin-like phosphoesterase" evidence="2">
    <location>
        <begin position="5"/>
        <end position="193"/>
    </location>
</feature>
<dbReference type="PANTHER" id="PTHR30337:SF7">
    <property type="entry name" value="PHOSPHOESTERASE"/>
    <property type="match status" value="1"/>
</dbReference>
<accession>A0A6I4VS09</accession>
<name>A0A6I4VS09_9BACL</name>
<sequence>MQKISFVHTADLHLGEPVKGWKWSKKDVWIRQEEYLQTFQRIITFVEESSVPFLLIAGDFLEHGFVTTSLYQYVLTQLERIPQTRVFISPGNHDPYRVDSVYQHEEWPENVYIFSDRWETLYFPEYDLSISGRGFADFSDRESSLPSPIHDTTYRLYVVHGDFKEDQSIYFPILEDQLMEHEVDYVALGHIHKRQTYCLKNNKGTIVHYPGSPEARSWKETGERFITYGKMDEKGVFLESIPIHTRKYEQVEIDISDSLTLNRVEQCIQAAINKLAEDYITIQLTGRSSIGTDDKNWLRKLESRLSPIYTRIALEDWTTPDYDLKQLRTQQNLIGTFVKLMERRIAQETDKKRKRMLQAALYKGIDAMEREAIIQ</sequence>
<organism evidence="3 4">
    <name type="scientific">Shimazuella alba</name>
    <dbReference type="NCBI Taxonomy" id="2690964"/>
    <lineage>
        <taxon>Bacteria</taxon>
        <taxon>Bacillati</taxon>
        <taxon>Bacillota</taxon>
        <taxon>Bacilli</taxon>
        <taxon>Bacillales</taxon>
        <taxon>Thermoactinomycetaceae</taxon>
        <taxon>Shimazuella</taxon>
    </lineage>
</organism>
<dbReference type="EMBL" id="WUUL01000007">
    <property type="protein sequence ID" value="MXQ54367.1"/>
    <property type="molecule type" value="Genomic_DNA"/>
</dbReference>
<proteinExistence type="predicted"/>
<evidence type="ECO:0000313" key="3">
    <source>
        <dbReference type="EMBL" id="MXQ54367.1"/>
    </source>
</evidence>
<evidence type="ECO:0000313" key="4">
    <source>
        <dbReference type="Proteomes" id="UP000430692"/>
    </source>
</evidence>